<name>A0A975XAM2_9BURK</name>
<organism evidence="2 3">
    <name type="scientific">Cupriavidus taiwanensis</name>
    <dbReference type="NCBI Taxonomy" id="164546"/>
    <lineage>
        <taxon>Bacteria</taxon>
        <taxon>Pseudomonadati</taxon>
        <taxon>Pseudomonadota</taxon>
        <taxon>Betaproteobacteria</taxon>
        <taxon>Burkholderiales</taxon>
        <taxon>Burkholderiaceae</taxon>
        <taxon>Cupriavidus</taxon>
    </lineage>
</organism>
<accession>A0A975XAM2</accession>
<sequence length="86" mass="9504">MDLEFFCSHSVQFRTESWHTLLPDNLCLMSLSAPWFPALADHFPSGIAALDRGRKAALPLPRAPPKKANLNHLIPKNDDGTSTPPI</sequence>
<reference evidence="2 3" key="1">
    <citation type="submission" date="2018-01" db="EMBL/GenBank/DDBJ databases">
        <authorList>
            <person name="Clerissi C."/>
        </authorList>
    </citation>
    <scope>NUCLEOTIDE SEQUENCE [LARGE SCALE GENOMIC DNA]</scope>
    <source>
        <strain evidence="2">Cupriavidus taiwanensis STM 3521</strain>
    </source>
</reference>
<evidence type="ECO:0000313" key="2">
    <source>
        <dbReference type="EMBL" id="SOY63912.1"/>
    </source>
</evidence>
<feature type="region of interest" description="Disordered" evidence="1">
    <location>
        <begin position="61"/>
        <end position="86"/>
    </location>
</feature>
<dbReference type="EMBL" id="OFSP01000037">
    <property type="protein sequence ID" value="SOY63912.1"/>
    <property type="molecule type" value="Genomic_DNA"/>
</dbReference>
<evidence type="ECO:0000313" key="3">
    <source>
        <dbReference type="Proteomes" id="UP000256297"/>
    </source>
</evidence>
<dbReference type="AlphaFoldDB" id="A0A975XAM2"/>
<evidence type="ECO:0000256" key="1">
    <source>
        <dbReference type="SAM" id="MobiDB-lite"/>
    </source>
</evidence>
<proteinExistence type="predicted"/>
<protein>
    <submittedName>
        <fullName evidence="2">Uncharacterized protein</fullName>
    </submittedName>
</protein>
<comment type="caution">
    <text evidence="2">The sequence shown here is derived from an EMBL/GenBank/DDBJ whole genome shotgun (WGS) entry which is preliminary data.</text>
</comment>
<dbReference type="Proteomes" id="UP000256297">
    <property type="component" value="Chromosome CBM2589_a"/>
</dbReference>
<gene>
    <name evidence="2" type="ORF">CBM2589_A70085</name>
</gene>